<accession>W0LFT1</accession>
<name>W0LFT1_9GAMM</name>
<gene>
    <name evidence="1" type="ORF">Z042_01655</name>
</gene>
<dbReference type="Proteomes" id="UP000019030">
    <property type="component" value="Chromosome"/>
</dbReference>
<evidence type="ECO:0000313" key="2">
    <source>
        <dbReference type="Proteomes" id="UP000019030"/>
    </source>
</evidence>
<dbReference type="AlphaFoldDB" id="W0LFT1"/>
<sequence>MLKKIAQFFDEKGILVKQDGTLAKGRAEIKEGFRQILADDKMQIRSVPESSTTVQNDDIILRSGRWQLIDVDGKVHEEWFASEVFRKDAQGKWVYLIDNPYNKLPN</sequence>
<organism evidence="1 2">
    <name type="scientific">Chania multitudinisentens RB-25</name>
    <dbReference type="NCBI Taxonomy" id="1441930"/>
    <lineage>
        <taxon>Bacteria</taxon>
        <taxon>Pseudomonadati</taxon>
        <taxon>Pseudomonadota</taxon>
        <taxon>Gammaproteobacteria</taxon>
        <taxon>Enterobacterales</taxon>
        <taxon>Yersiniaceae</taxon>
        <taxon>Chania</taxon>
    </lineage>
</organism>
<dbReference type="PATRIC" id="fig|1441930.4.peg.337"/>
<dbReference type="SUPFAM" id="SSF54427">
    <property type="entry name" value="NTF2-like"/>
    <property type="match status" value="1"/>
</dbReference>
<dbReference type="eggNOG" id="COG4319">
    <property type="taxonomic scope" value="Bacteria"/>
</dbReference>
<reference evidence="1 2" key="1">
    <citation type="submission" date="2014-01" db="EMBL/GenBank/DDBJ databases">
        <title>Isolation of Serratia multitudinisentens RB-25 from Ex-Landfill site.</title>
        <authorList>
            <person name="Robson E.H.J."/>
        </authorList>
    </citation>
    <scope>NUCLEOTIDE SEQUENCE [LARGE SCALE GENOMIC DNA]</scope>
    <source>
        <strain evidence="1 2">RB-25</strain>
    </source>
</reference>
<reference evidence="1 2" key="2">
    <citation type="submission" date="2015-03" db="EMBL/GenBank/DDBJ databases">
        <authorList>
            <person name="Chan K.-G."/>
        </authorList>
    </citation>
    <scope>NUCLEOTIDE SEQUENCE [LARGE SCALE GENOMIC DNA]</scope>
    <source>
        <strain evidence="1 2">RB-25</strain>
    </source>
</reference>
<dbReference type="EMBL" id="CP007044">
    <property type="protein sequence ID" value="AHG22581.1"/>
    <property type="molecule type" value="Genomic_DNA"/>
</dbReference>
<dbReference type="OrthoDB" id="1633822at2"/>
<dbReference type="RefSeq" id="WP_024911049.1">
    <property type="nucleotide sequence ID" value="NZ_CP007044.2"/>
</dbReference>
<dbReference type="KEGG" id="sfo:Z042_01655"/>
<dbReference type="InterPro" id="IPR032710">
    <property type="entry name" value="NTF2-like_dom_sf"/>
</dbReference>
<dbReference type="HOGENOM" id="CLU_2221408_0_0_6"/>
<evidence type="ECO:0008006" key="3">
    <source>
        <dbReference type="Google" id="ProtNLM"/>
    </source>
</evidence>
<protein>
    <recommendedName>
        <fullName evidence="3">DUF4440 domain-containing protein</fullName>
    </recommendedName>
</protein>
<dbReference type="Gene3D" id="3.10.450.50">
    <property type="match status" value="1"/>
</dbReference>
<proteinExistence type="predicted"/>
<evidence type="ECO:0000313" key="1">
    <source>
        <dbReference type="EMBL" id="AHG22581.1"/>
    </source>
</evidence>
<keyword evidence="2" id="KW-1185">Reference proteome</keyword>